<evidence type="ECO:0000313" key="4">
    <source>
        <dbReference type="Proteomes" id="UP001221909"/>
    </source>
</evidence>
<evidence type="ECO:0000259" key="2">
    <source>
        <dbReference type="Pfam" id="PF05662"/>
    </source>
</evidence>
<feature type="domain" description="Trimeric autotransporter adhesin YadA-like head" evidence="1">
    <location>
        <begin position="74"/>
        <end position="99"/>
    </location>
</feature>
<feature type="domain" description="Trimeric autotransporter adhesin YadA-like stalk" evidence="2">
    <location>
        <begin position="289"/>
        <end position="331"/>
    </location>
</feature>
<name>A0ABT5MN12_9PAST</name>
<accession>A0ABT5MN12</accession>
<dbReference type="CDD" id="cd12820">
    <property type="entry name" value="LbR_YadA-like"/>
    <property type="match status" value="1"/>
</dbReference>
<feature type="domain" description="Trimeric autotransporter adhesin YadA-like head" evidence="1">
    <location>
        <begin position="50"/>
        <end position="72"/>
    </location>
</feature>
<keyword evidence="4" id="KW-1185">Reference proteome</keyword>
<organism evidence="3 4">
    <name type="scientific">Mannheimia cairinae</name>
    <dbReference type="NCBI Taxonomy" id="3025936"/>
    <lineage>
        <taxon>Bacteria</taxon>
        <taxon>Pseudomonadati</taxon>
        <taxon>Pseudomonadota</taxon>
        <taxon>Gammaproteobacteria</taxon>
        <taxon>Pasteurellales</taxon>
        <taxon>Pasteurellaceae</taxon>
        <taxon>Mannheimia</taxon>
    </lineage>
</organism>
<evidence type="ECO:0000259" key="1">
    <source>
        <dbReference type="Pfam" id="PF05658"/>
    </source>
</evidence>
<dbReference type="InterPro" id="IPR008635">
    <property type="entry name" value="Coiled_stalk_dom"/>
</dbReference>
<proteinExistence type="predicted"/>
<protein>
    <submittedName>
        <fullName evidence="3">Uncharacterized protein</fullName>
    </submittedName>
</protein>
<comment type="caution">
    <text evidence="3">The sequence shown here is derived from an EMBL/GenBank/DDBJ whole genome shotgun (WGS) entry which is preliminary data.</text>
</comment>
<dbReference type="SUPFAM" id="SSF101967">
    <property type="entry name" value="Adhesin YadA, collagen-binding domain"/>
    <property type="match status" value="2"/>
</dbReference>
<dbReference type="Gene3D" id="2.150.10.10">
    <property type="entry name" value="Serralysin-like metalloprotease, C-terminal"/>
    <property type="match status" value="2"/>
</dbReference>
<dbReference type="InterPro" id="IPR011049">
    <property type="entry name" value="Serralysin-like_metalloprot_C"/>
</dbReference>
<reference evidence="3 4" key="1">
    <citation type="submission" date="2023-02" db="EMBL/GenBank/DDBJ databases">
        <title>Mannheimia cairiniae sp. nov., a novel species of Mannheimia obtained from moscovy ducks (Cairina moschata) and reclassification of Mannheimia ovis as heterotypic synonym of Mannheimia pernigra.</title>
        <authorList>
            <person name="Christensen H."/>
        </authorList>
    </citation>
    <scope>NUCLEOTIDE SEQUENCE [LARGE SCALE GENOMIC DNA]</scope>
    <source>
        <strain evidence="3 4">AT1</strain>
    </source>
</reference>
<dbReference type="Pfam" id="PF05658">
    <property type="entry name" value="YadA_head"/>
    <property type="match status" value="2"/>
</dbReference>
<dbReference type="EMBL" id="JAQSJE010000001">
    <property type="protein sequence ID" value="MDD0822861.1"/>
    <property type="molecule type" value="Genomic_DNA"/>
</dbReference>
<dbReference type="Gene3D" id="1.20.5.170">
    <property type="match status" value="1"/>
</dbReference>
<dbReference type="Pfam" id="PF05662">
    <property type="entry name" value="YadA_stalk"/>
    <property type="match status" value="1"/>
</dbReference>
<evidence type="ECO:0000313" key="3">
    <source>
        <dbReference type="EMBL" id="MDD0822861.1"/>
    </source>
</evidence>
<dbReference type="Proteomes" id="UP001221909">
    <property type="component" value="Unassembled WGS sequence"/>
</dbReference>
<sequence>MLGPVAAANATSDRSVIIGAQVANNSNNDRNVLIGNFVNGNGFDGKKISNAVGIGSSAMASGNESIAIGRKAAAKNVNAIAIGTEAQATAKQSIAIGTGNLVNAENAGAIGDPSIVSGTGSYTLGNDNAVGSSSANTGAFGNNNQIGATATYDDNRKLQLANGLAGTVDATGSRVVGNNNAITSKDTYVLGSGINTGEDGKTPLGETVANSVYLGNDSTITAGEGSVTAEGKGTLFNALKNSAAAGATTTGGATGSVSSATVNTISYSTFAGARAVGAVSVGAAGAERRIQNVAAGEISATSTDAINGSQLYLTQDRLGNVANSVVKNFGGDAKLGQDGNITFTNIGNTGQDNIHDAISVSKVTLKEGANVTIESKELTNSTGEKLGTEYTVTAKDTSAHVKSADESVISVTQATETRQDGTREITDYTIDLSQEIKDEIAKEESVVSGDNNIVVTPKTEPNNTGGKEFEVTLANEITI</sequence>
<feature type="non-terminal residue" evidence="3">
    <location>
        <position position="479"/>
    </location>
</feature>
<gene>
    <name evidence="3" type="ORF">PTQ27_00005</name>
</gene>
<dbReference type="InterPro" id="IPR008640">
    <property type="entry name" value="Adhesin_Head_dom"/>
</dbReference>